<organism evidence="4 5">
    <name type="scientific">Bacillus cereus</name>
    <dbReference type="NCBI Taxonomy" id="1396"/>
    <lineage>
        <taxon>Bacteria</taxon>
        <taxon>Bacillati</taxon>
        <taxon>Bacillota</taxon>
        <taxon>Bacilli</taxon>
        <taxon>Bacillales</taxon>
        <taxon>Bacillaceae</taxon>
        <taxon>Bacillus</taxon>
        <taxon>Bacillus cereus group</taxon>
    </lineage>
</organism>
<dbReference type="InterPro" id="IPR005039">
    <property type="entry name" value="Ant_C"/>
</dbReference>
<dbReference type="RefSeq" id="WP_098783503.1">
    <property type="nucleotide sequence ID" value="NZ_NULI01000168.1"/>
</dbReference>
<feature type="coiled-coil region" evidence="1">
    <location>
        <begin position="121"/>
        <end position="151"/>
    </location>
</feature>
<comment type="caution">
    <text evidence="4">The sequence shown here is derived from an EMBL/GenBank/DDBJ whole genome shotgun (WGS) entry which is preliminary data.</text>
</comment>
<evidence type="ECO:0000256" key="1">
    <source>
        <dbReference type="SAM" id="Coils"/>
    </source>
</evidence>
<name>A0A9X7CIZ8_BACCE</name>
<dbReference type="EMBL" id="NULI01000168">
    <property type="protein sequence ID" value="PGS69046.1"/>
    <property type="molecule type" value="Genomic_DNA"/>
</dbReference>
<dbReference type="AlphaFoldDB" id="A0A9X7CIZ8"/>
<gene>
    <name evidence="4" type="ORF">COC69_26125</name>
</gene>
<dbReference type="GO" id="GO:0003677">
    <property type="term" value="F:DNA binding"/>
    <property type="evidence" value="ECO:0007669"/>
    <property type="project" value="InterPro"/>
</dbReference>
<keyword evidence="1" id="KW-0175">Coiled coil</keyword>
<dbReference type="Proteomes" id="UP000224203">
    <property type="component" value="Unassembled WGS sequence"/>
</dbReference>
<proteinExistence type="predicted"/>
<dbReference type="Pfam" id="PF03374">
    <property type="entry name" value="ANT"/>
    <property type="match status" value="1"/>
</dbReference>
<reference evidence="4 5" key="1">
    <citation type="submission" date="2017-09" db="EMBL/GenBank/DDBJ databases">
        <title>Large-scale bioinformatics analysis of Bacillus genomes uncovers conserved roles of natural products in bacterial physiology.</title>
        <authorList>
            <consortium name="Agbiome Team Llc"/>
            <person name="Bleich R.M."/>
            <person name="Grubbs K.J."/>
            <person name="Santa Maria K.C."/>
            <person name="Allen S.E."/>
            <person name="Farag S."/>
            <person name="Shank E.A."/>
            <person name="Bowers A."/>
        </authorList>
    </citation>
    <scope>NUCLEOTIDE SEQUENCE [LARGE SCALE GENOMIC DNA]</scope>
    <source>
        <strain evidence="4 5">AFS041711</strain>
    </source>
</reference>
<evidence type="ECO:0000259" key="3">
    <source>
        <dbReference type="Pfam" id="PF10543"/>
    </source>
</evidence>
<feature type="domain" description="Antirepressor protein C-terminal" evidence="2">
    <location>
        <begin position="147"/>
        <end position="249"/>
    </location>
</feature>
<feature type="domain" description="KilA-N DNA-binding" evidence="3">
    <location>
        <begin position="5"/>
        <end position="90"/>
    </location>
</feature>
<protein>
    <submittedName>
        <fullName evidence="4">Uncharacterized protein</fullName>
    </submittedName>
</protein>
<accession>A0A9X7CIZ8</accession>
<evidence type="ECO:0000313" key="5">
    <source>
        <dbReference type="Proteomes" id="UP000224203"/>
    </source>
</evidence>
<evidence type="ECO:0000313" key="4">
    <source>
        <dbReference type="EMBL" id="PGS69046.1"/>
    </source>
</evidence>
<evidence type="ECO:0000259" key="2">
    <source>
        <dbReference type="Pfam" id="PF03374"/>
    </source>
</evidence>
<dbReference type="InterPro" id="IPR018873">
    <property type="entry name" value="KilA-N_DNA-bd_domain"/>
</dbReference>
<dbReference type="Pfam" id="PF10543">
    <property type="entry name" value="ORF6N"/>
    <property type="match status" value="1"/>
</dbReference>
<sequence length="265" mass="31593">MNPLQILEYKNQRVLITKQLAEVYETNVNNVKKNFSNHRFNFITGKHYFLLEGEELRDFKREVNNIHLVPNNVNQLYLWTERGANRHCKILDTDKAWEQFDNLEETYFQSKRQPFKLPATYKEALIQLIEKEEQKEQLALENAQKKQIIHELKPRADYTDRILKNKGMVTITQIAKDYGMSGQEMNDLLHELGVQYKQSKQWLLYKKYHGKGYTHSETIDIVRSDGRADVSMTTKWTQKGRLFIYDILKRQRELLPIIERKNQTA</sequence>